<dbReference type="OrthoDB" id="3533587at2"/>
<organism evidence="3 4">
    <name type="scientific">Actinoallomurus bryophytorum</name>
    <dbReference type="NCBI Taxonomy" id="1490222"/>
    <lineage>
        <taxon>Bacteria</taxon>
        <taxon>Bacillati</taxon>
        <taxon>Actinomycetota</taxon>
        <taxon>Actinomycetes</taxon>
        <taxon>Streptosporangiales</taxon>
        <taxon>Thermomonosporaceae</taxon>
        <taxon>Actinoallomurus</taxon>
    </lineage>
</organism>
<name>A0A543BZ68_9ACTN</name>
<dbReference type="InterPro" id="IPR003615">
    <property type="entry name" value="HNH_nuc"/>
</dbReference>
<evidence type="ECO:0000313" key="4">
    <source>
        <dbReference type="Proteomes" id="UP000316096"/>
    </source>
</evidence>
<dbReference type="EMBL" id="VFOZ01000002">
    <property type="protein sequence ID" value="TQL90124.1"/>
    <property type="molecule type" value="Genomic_DNA"/>
</dbReference>
<proteinExistence type="predicted"/>
<dbReference type="Proteomes" id="UP000316096">
    <property type="component" value="Unassembled WGS sequence"/>
</dbReference>
<sequence>MSLWRGWNSRYHVRVRGLNSSGGVQRVDALMRIPGTPLGGSLGVDAADLLGRDRFDPELLDHELLDRELLDRELPDRELVEVMIAARRLASRVQAVELAAVAELARRRRAEDDASGVEVISPREYLNDEVAAALTLTPTSADGLIRFATELVGRLPATFAALAAGDVDHLKARTLWQGTGQVSDEVAAAIEAKVLPRAPGQTTGEIRAKVRRLVKRLDPQALARRREEAERGRDVTLMETDDGTAHLSGVDLPADAAGAAYGRVAAIAAGLKRDGDGRRIDQLRADVFLALLRGTLRTTEPPADTSDRLVAGPDIPPDLGWSGTDDAIADAIAGAARTELSALASDLPTRHRHVGALIAQAGTRITESLAALRVRWCWSDHDSPHRDGAHRDGPHRDSPHRDGAHRDGAHRDGPHHDSPHRDGPHRDSPHRDGAHRDGAHRDGPHHDSPHRDGPHHDSPHRDGAHRDGAHRDSPHRDSPHRDGPHRHGPHHGALGSGDLGPGVPAYTDLEYGDPWHGDRVLRDLRASALEPRDLGHAVPGYRLPAAMRRLIEHRDRRCCFPGCRRPVRRCDADHSIPFHRGGATCPCNIAMLCRRHHRLKVTSGWHLEHLWPGVILWIGPTGHWKITAPADRE</sequence>
<evidence type="ECO:0000256" key="1">
    <source>
        <dbReference type="SAM" id="MobiDB-lite"/>
    </source>
</evidence>
<feature type="compositionally biased region" description="Basic and acidic residues" evidence="1">
    <location>
        <begin position="383"/>
        <end position="482"/>
    </location>
</feature>
<feature type="domain" description="HNH nuclease" evidence="2">
    <location>
        <begin position="546"/>
        <end position="598"/>
    </location>
</feature>
<keyword evidence="4" id="KW-1185">Reference proteome</keyword>
<comment type="caution">
    <text evidence="3">The sequence shown here is derived from an EMBL/GenBank/DDBJ whole genome shotgun (WGS) entry which is preliminary data.</text>
</comment>
<dbReference type="Gene3D" id="1.10.30.50">
    <property type="match status" value="1"/>
</dbReference>
<accession>A0A543BZ68</accession>
<dbReference type="Pfam" id="PF02720">
    <property type="entry name" value="DUF222"/>
    <property type="match status" value="1"/>
</dbReference>
<dbReference type="SMART" id="SM00507">
    <property type="entry name" value="HNHc"/>
    <property type="match status" value="1"/>
</dbReference>
<protein>
    <submittedName>
        <fullName evidence="3">Uncharacterized protein DUF222</fullName>
    </submittedName>
</protein>
<gene>
    <name evidence="3" type="ORF">FB559_7417</name>
</gene>
<feature type="region of interest" description="Disordered" evidence="1">
    <location>
        <begin position="383"/>
        <end position="505"/>
    </location>
</feature>
<reference evidence="3 4" key="1">
    <citation type="submission" date="2019-06" db="EMBL/GenBank/DDBJ databases">
        <title>Sequencing the genomes of 1000 actinobacteria strains.</title>
        <authorList>
            <person name="Klenk H.-P."/>
        </authorList>
    </citation>
    <scope>NUCLEOTIDE SEQUENCE [LARGE SCALE GENOMIC DNA]</scope>
    <source>
        <strain evidence="3 4">DSM 102200</strain>
    </source>
</reference>
<evidence type="ECO:0000313" key="3">
    <source>
        <dbReference type="EMBL" id="TQL90124.1"/>
    </source>
</evidence>
<dbReference type="InterPro" id="IPR003870">
    <property type="entry name" value="DUF222"/>
</dbReference>
<dbReference type="AlphaFoldDB" id="A0A543BZ68"/>
<dbReference type="CDD" id="cd00085">
    <property type="entry name" value="HNHc"/>
    <property type="match status" value="1"/>
</dbReference>
<evidence type="ECO:0000259" key="2">
    <source>
        <dbReference type="SMART" id="SM00507"/>
    </source>
</evidence>